<evidence type="ECO:0000313" key="8">
    <source>
        <dbReference type="EMBL" id="AXY77850.1"/>
    </source>
</evidence>
<dbReference type="Gene3D" id="3.40.140.10">
    <property type="entry name" value="Cytidine Deaminase, domain 2"/>
    <property type="match status" value="1"/>
</dbReference>
<evidence type="ECO:0000256" key="3">
    <source>
        <dbReference type="ARBA" id="ARBA00022801"/>
    </source>
</evidence>
<dbReference type="GO" id="GO:0046872">
    <property type="term" value="F:metal ion binding"/>
    <property type="evidence" value="ECO:0007669"/>
    <property type="project" value="UniProtKB-KW"/>
</dbReference>
<dbReference type="InterPro" id="IPR025657">
    <property type="entry name" value="RadC_JAB"/>
</dbReference>
<dbReference type="SUPFAM" id="SSF102712">
    <property type="entry name" value="JAB1/MPN domain"/>
    <property type="match status" value="1"/>
</dbReference>
<sequence length="230" mass="25563">MQAKNYPIKDWAEDDRPREKLLSKSPNTLSNSELLAILIQYGIKGKSAVDLAQDIMRFSKNDLNNLFKVTVKELMSVKGVGMTKAVSIVAALELGRRRHALESFAGSVVTNSRDVAQYLRTLLRDRPSEVFAVMYLSQSNRITHFHIVSEGGITGTIADPRLIIKQALEENAVNLILCHNHPSGNLQPSAADQLLTQKIKQSALLFDIKVLDHIIVSEEGYYSFADEGTL</sequence>
<organism evidence="8 9">
    <name type="scientific">Paraflavitalea soli</name>
    <dbReference type="NCBI Taxonomy" id="2315862"/>
    <lineage>
        <taxon>Bacteria</taxon>
        <taxon>Pseudomonadati</taxon>
        <taxon>Bacteroidota</taxon>
        <taxon>Chitinophagia</taxon>
        <taxon>Chitinophagales</taxon>
        <taxon>Chitinophagaceae</taxon>
        <taxon>Paraflavitalea</taxon>
    </lineage>
</organism>
<dbReference type="OrthoDB" id="9804482at2"/>
<dbReference type="NCBIfam" id="TIGR00608">
    <property type="entry name" value="radc"/>
    <property type="match status" value="1"/>
</dbReference>
<dbReference type="InterPro" id="IPR037518">
    <property type="entry name" value="MPN"/>
</dbReference>
<feature type="domain" description="MPN" evidence="7">
    <location>
        <begin position="108"/>
        <end position="230"/>
    </location>
</feature>
<dbReference type="PROSITE" id="PS50249">
    <property type="entry name" value="MPN"/>
    <property type="match status" value="1"/>
</dbReference>
<dbReference type="NCBIfam" id="NF000642">
    <property type="entry name" value="PRK00024.1"/>
    <property type="match status" value="1"/>
</dbReference>
<dbReference type="KEGG" id="pseg:D3H65_29375"/>
<dbReference type="Pfam" id="PF20582">
    <property type="entry name" value="UPF0758_N"/>
    <property type="match status" value="1"/>
</dbReference>
<keyword evidence="3" id="KW-0378">Hydrolase</keyword>
<accession>A0A3B7MXQ4</accession>
<evidence type="ECO:0000256" key="1">
    <source>
        <dbReference type="ARBA" id="ARBA00022670"/>
    </source>
</evidence>
<evidence type="ECO:0000256" key="2">
    <source>
        <dbReference type="ARBA" id="ARBA00022723"/>
    </source>
</evidence>
<proteinExistence type="inferred from homology"/>
<keyword evidence="9" id="KW-1185">Reference proteome</keyword>
<evidence type="ECO:0000313" key="9">
    <source>
        <dbReference type="Proteomes" id="UP000263900"/>
    </source>
</evidence>
<keyword evidence="1" id="KW-0645">Protease</keyword>
<keyword evidence="5" id="KW-0482">Metalloprotease</keyword>
<dbReference type="InterPro" id="IPR010994">
    <property type="entry name" value="RuvA_2-like"/>
</dbReference>
<dbReference type="RefSeq" id="WP_119053723.1">
    <property type="nucleotide sequence ID" value="NZ_CP032157.1"/>
</dbReference>
<dbReference type="GO" id="GO:0006508">
    <property type="term" value="P:proteolysis"/>
    <property type="evidence" value="ECO:0007669"/>
    <property type="project" value="UniProtKB-KW"/>
</dbReference>
<protein>
    <submittedName>
        <fullName evidence="8">JAB domain-containing protein</fullName>
    </submittedName>
</protein>
<evidence type="ECO:0000256" key="6">
    <source>
        <dbReference type="RuleBase" id="RU003797"/>
    </source>
</evidence>
<dbReference type="CDD" id="cd08071">
    <property type="entry name" value="MPN_DUF2466"/>
    <property type="match status" value="1"/>
</dbReference>
<dbReference type="PROSITE" id="PS01302">
    <property type="entry name" value="UPF0758"/>
    <property type="match status" value="1"/>
</dbReference>
<dbReference type="InterPro" id="IPR001405">
    <property type="entry name" value="UPF0758"/>
</dbReference>
<evidence type="ECO:0000256" key="5">
    <source>
        <dbReference type="ARBA" id="ARBA00023049"/>
    </source>
</evidence>
<dbReference type="InterPro" id="IPR046778">
    <property type="entry name" value="UPF0758_N"/>
</dbReference>
<dbReference type="GO" id="GO:0008237">
    <property type="term" value="F:metallopeptidase activity"/>
    <property type="evidence" value="ECO:0007669"/>
    <property type="project" value="UniProtKB-KW"/>
</dbReference>
<gene>
    <name evidence="8" type="ORF">D3H65_29375</name>
</gene>
<dbReference type="InterPro" id="IPR020891">
    <property type="entry name" value="UPF0758_CS"/>
</dbReference>
<reference evidence="8 9" key="1">
    <citation type="submission" date="2018-09" db="EMBL/GenBank/DDBJ databases">
        <title>Genome sequencing of strain 6GH32-13.</title>
        <authorList>
            <person name="Weon H.-Y."/>
            <person name="Heo J."/>
            <person name="Kwon S.-W."/>
        </authorList>
    </citation>
    <scope>NUCLEOTIDE SEQUENCE [LARGE SCALE GENOMIC DNA]</scope>
    <source>
        <strain evidence="8 9">5GH32-13</strain>
    </source>
</reference>
<dbReference type="AlphaFoldDB" id="A0A3B7MXQ4"/>
<dbReference type="Proteomes" id="UP000263900">
    <property type="component" value="Chromosome"/>
</dbReference>
<comment type="similarity">
    <text evidence="6">Belongs to the UPF0758 family.</text>
</comment>
<name>A0A3B7MXQ4_9BACT</name>
<evidence type="ECO:0000259" key="7">
    <source>
        <dbReference type="PROSITE" id="PS50249"/>
    </source>
</evidence>
<dbReference type="Pfam" id="PF04002">
    <property type="entry name" value="RadC"/>
    <property type="match status" value="1"/>
</dbReference>
<keyword evidence="2" id="KW-0479">Metal-binding</keyword>
<dbReference type="EMBL" id="CP032157">
    <property type="protein sequence ID" value="AXY77850.1"/>
    <property type="molecule type" value="Genomic_DNA"/>
</dbReference>
<keyword evidence="4" id="KW-0862">Zinc</keyword>
<dbReference type="PANTHER" id="PTHR30471:SF3">
    <property type="entry name" value="UPF0758 PROTEIN YEES-RELATED"/>
    <property type="match status" value="1"/>
</dbReference>
<evidence type="ECO:0000256" key="4">
    <source>
        <dbReference type="ARBA" id="ARBA00022833"/>
    </source>
</evidence>
<dbReference type="PANTHER" id="PTHR30471">
    <property type="entry name" value="DNA REPAIR PROTEIN RADC"/>
    <property type="match status" value="1"/>
</dbReference>
<dbReference type="SUPFAM" id="SSF47781">
    <property type="entry name" value="RuvA domain 2-like"/>
    <property type="match status" value="1"/>
</dbReference>